<dbReference type="InterPro" id="IPR052922">
    <property type="entry name" value="Cytidylate_Kinase-2"/>
</dbReference>
<comment type="caution">
    <text evidence="1">The sequence shown here is derived from an EMBL/GenBank/DDBJ whole genome shotgun (WGS) entry which is preliminary data.</text>
</comment>
<dbReference type="PANTHER" id="PTHR37816">
    <property type="entry name" value="YALI0E33011P"/>
    <property type="match status" value="1"/>
</dbReference>
<organism evidence="1">
    <name type="scientific">Comamonas kerstersii</name>
    <dbReference type="NCBI Taxonomy" id="225992"/>
    <lineage>
        <taxon>Bacteria</taxon>
        <taxon>Pseudomonadati</taxon>
        <taxon>Pseudomonadota</taxon>
        <taxon>Betaproteobacteria</taxon>
        <taxon>Burkholderiales</taxon>
        <taxon>Comamonadaceae</taxon>
        <taxon>Comamonas</taxon>
    </lineage>
</organism>
<sequence>MIDTPKIYIVGASCSGVSTLGAALSRRMEVPQIDVDDFYWMPTDPPYTVKRAPEDRVRLIATRQKEAEGWVLTGSFMGWGDTLIHAVDLIVFIYTPAHIRLQRLDEREATRHGNRICPRGDMHKTHLEFREWSSSYDDPLFSGRSRAQHERWLSEQTAPILRLAGEKPLRELVTAVERTLSERVYDLRRSRATKTK</sequence>
<dbReference type="PANTHER" id="PTHR37816:SF2">
    <property type="entry name" value="DNA TOPOLOGY MODULATION PROTEIN FLAR-RELATED PROTEIN"/>
    <property type="match status" value="1"/>
</dbReference>
<dbReference type="RefSeq" id="WP_151043558.1">
    <property type="nucleotide sequence ID" value="NZ_VZOT01000003.1"/>
</dbReference>
<dbReference type="EMBL" id="VZOT01000003">
    <property type="protein sequence ID" value="KAB0587475.1"/>
    <property type="molecule type" value="Genomic_DNA"/>
</dbReference>
<name>A0A6A1R4K2_9BURK</name>
<keyword evidence="1" id="KW-0418">Kinase</keyword>
<dbReference type="AlphaFoldDB" id="A0A6A1R4K2"/>
<gene>
    <name evidence="1" type="ORF">F7P80_06820</name>
</gene>
<proteinExistence type="predicted"/>
<dbReference type="GO" id="GO:0016301">
    <property type="term" value="F:kinase activity"/>
    <property type="evidence" value="ECO:0007669"/>
    <property type="project" value="UniProtKB-KW"/>
</dbReference>
<dbReference type="SUPFAM" id="SSF52540">
    <property type="entry name" value="P-loop containing nucleoside triphosphate hydrolases"/>
    <property type="match status" value="1"/>
</dbReference>
<dbReference type="Gene3D" id="3.40.50.300">
    <property type="entry name" value="P-loop containing nucleotide triphosphate hydrolases"/>
    <property type="match status" value="1"/>
</dbReference>
<dbReference type="NCBIfam" id="NF004861">
    <property type="entry name" value="PRK06217.1"/>
    <property type="match status" value="1"/>
</dbReference>
<dbReference type="InterPro" id="IPR027417">
    <property type="entry name" value="P-loop_NTPase"/>
</dbReference>
<protein>
    <submittedName>
        <fullName evidence="1">Adenylate kinase</fullName>
    </submittedName>
</protein>
<keyword evidence="1" id="KW-0808">Transferase</keyword>
<reference evidence="1" key="1">
    <citation type="submission" date="2019-09" db="EMBL/GenBank/DDBJ databases">
        <title>Draft genome sequences of 48 bacterial type strains from the CCUG.</title>
        <authorList>
            <person name="Tunovic T."/>
            <person name="Pineiro-Iglesias B."/>
            <person name="Unosson C."/>
            <person name="Inganas E."/>
            <person name="Ohlen M."/>
            <person name="Cardew S."/>
            <person name="Jensie-Markopoulos S."/>
            <person name="Salva-Serra F."/>
            <person name="Jaen-Luchoro D."/>
            <person name="Karlsson R."/>
            <person name="Svensson-Stadler L."/>
            <person name="Chun J."/>
            <person name="Moore E."/>
        </authorList>
    </citation>
    <scope>NUCLEOTIDE SEQUENCE</scope>
    <source>
        <strain evidence="1">CCUG 15333</strain>
    </source>
</reference>
<evidence type="ECO:0000313" key="1">
    <source>
        <dbReference type="EMBL" id="KAB0587475.1"/>
    </source>
</evidence>
<accession>A0A6A1R4K2</accession>